<keyword evidence="5 7" id="KW-1133">Transmembrane helix</keyword>
<comment type="subcellular location">
    <subcellularLocation>
        <location evidence="1">Cell membrane</location>
        <topology evidence="1">Multi-pass membrane protein</topology>
    </subcellularLocation>
</comment>
<feature type="transmembrane region" description="Helical" evidence="7">
    <location>
        <begin position="255"/>
        <end position="277"/>
    </location>
</feature>
<evidence type="ECO:0000256" key="1">
    <source>
        <dbReference type="ARBA" id="ARBA00004651"/>
    </source>
</evidence>
<dbReference type="PROSITE" id="PS50928">
    <property type="entry name" value="ABC_TM1"/>
    <property type="match status" value="1"/>
</dbReference>
<evidence type="ECO:0000259" key="8">
    <source>
        <dbReference type="PROSITE" id="PS50928"/>
    </source>
</evidence>
<dbReference type="CDD" id="cd06261">
    <property type="entry name" value="TM_PBP2"/>
    <property type="match status" value="1"/>
</dbReference>
<dbReference type="Pfam" id="PF00528">
    <property type="entry name" value="BPD_transp_1"/>
    <property type="match status" value="1"/>
</dbReference>
<keyword evidence="6 7" id="KW-0472">Membrane</keyword>
<proteinExistence type="predicted"/>
<evidence type="ECO:0000256" key="7">
    <source>
        <dbReference type="SAM" id="Phobius"/>
    </source>
</evidence>
<gene>
    <name evidence="9" type="ORF">METZ01_LOCUS103267</name>
</gene>
<sequence>MTLRRRKTEASGMASEAEVDHQVILAHLGKGNASRTSLWNLIFVVEVAALLGLWEMISGPLGVMNPKFLPPPSAIFDELWRMLPIVGERPITEDIVFSLKNFGYGYVLAAVVGTTLGLVIGTTKSGELLLGPLAYYAYAVPRSALAPVIILIWGLGAESKVVIIFLLAVFPVLITTMEGGAQVDRTLVDAGRVFGATRLQTMRKVILPDLFPYVLIGLRIAVIRGYIGVLIGELMGSFKGLGTILKRSSYNFEMAQSFAVVVILIVLSSLTMLLVSFMKTKLAPWHQEEDLLRSR</sequence>
<evidence type="ECO:0000256" key="2">
    <source>
        <dbReference type="ARBA" id="ARBA00022448"/>
    </source>
</evidence>
<feature type="transmembrane region" description="Helical" evidence="7">
    <location>
        <begin position="103"/>
        <end position="121"/>
    </location>
</feature>
<dbReference type="SUPFAM" id="SSF161098">
    <property type="entry name" value="MetI-like"/>
    <property type="match status" value="1"/>
</dbReference>
<feature type="transmembrane region" description="Helical" evidence="7">
    <location>
        <begin position="38"/>
        <end position="57"/>
    </location>
</feature>
<reference evidence="9" key="1">
    <citation type="submission" date="2018-05" db="EMBL/GenBank/DDBJ databases">
        <authorList>
            <person name="Lanie J.A."/>
            <person name="Ng W.-L."/>
            <person name="Kazmierczak K.M."/>
            <person name="Andrzejewski T.M."/>
            <person name="Davidsen T.M."/>
            <person name="Wayne K.J."/>
            <person name="Tettelin H."/>
            <person name="Glass J.I."/>
            <person name="Rusch D."/>
            <person name="Podicherti R."/>
            <person name="Tsui H.-C.T."/>
            <person name="Winkler M.E."/>
        </authorList>
    </citation>
    <scope>NUCLEOTIDE SEQUENCE</scope>
</reference>
<evidence type="ECO:0000256" key="4">
    <source>
        <dbReference type="ARBA" id="ARBA00022692"/>
    </source>
</evidence>
<dbReference type="PANTHER" id="PTHR30151">
    <property type="entry name" value="ALKANE SULFONATE ABC TRANSPORTER-RELATED, MEMBRANE SUBUNIT"/>
    <property type="match status" value="1"/>
</dbReference>
<dbReference type="InterPro" id="IPR000515">
    <property type="entry name" value="MetI-like"/>
</dbReference>
<protein>
    <recommendedName>
        <fullName evidence="8">ABC transmembrane type-1 domain-containing protein</fullName>
    </recommendedName>
</protein>
<evidence type="ECO:0000256" key="5">
    <source>
        <dbReference type="ARBA" id="ARBA00022989"/>
    </source>
</evidence>
<dbReference type="PANTHER" id="PTHR30151:SF20">
    <property type="entry name" value="ABC TRANSPORTER PERMEASE PROTEIN HI_0355-RELATED"/>
    <property type="match status" value="1"/>
</dbReference>
<feature type="domain" description="ABC transmembrane type-1" evidence="8">
    <location>
        <begin position="95"/>
        <end position="275"/>
    </location>
</feature>
<dbReference type="GO" id="GO:0055085">
    <property type="term" value="P:transmembrane transport"/>
    <property type="evidence" value="ECO:0007669"/>
    <property type="project" value="InterPro"/>
</dbReference>
<name>A0A381WER5_9ZZZZ</name>
<evidence type="ECO:0000256" key="3">
    <source>
        <dbReference type="ARBA" id="ARBA00022475"/>
    </source>
</evidence>
<feature type="transmembrane region" description="Helical" evidence="7">
    <location>
        <begin position="133"/>
        <end position="155"/>
    </location>
</feature>
<dbReference type="Gene3D" id="1.10.3720.10">
    <property type="entry name" value="MetI-like"/>
    <property type="match status" value="1"/>
</dbReference>
<dbReference type="EMBL" id="UINC01011419">
    <property type="protein sequence ID" value="SVA50413.1"/>
    <property type="molecule type" value="Genomic_DNA"/>
</dbReference>
<evidence type="ECO:0000313" key="9">
    <source>
        <dbReference type="EMBL" id="SVA50413.1"/>
    </source>
</evidence>
<dbReference type="InterPro" id="IPR035906">
    <property type="entry name" value="MetI-like_sf"/>
</dbReference>
<keyword evidence="4 7" id="KW-0812">Transmembrane</keyword>
<evidence type="ECO:0000256" key="6">
    <source>
        <dbReference type="ARBA" id="ARBA00023136"/>
    </source>
</evidence>
<dbReference type="GO" id="GO:0005886">
    <property type="term" value="C:plasma membrane"/>
    <property type="evidence" value="ECO:0007669"/>
    <property type="project" value="UniProtKB-SubCell"/>
</dbReference>
<keyword evidence="3" id="KW-1003">Cell membrane</keyword>
<accession>A0A381WER5</accession>
<feature type="transmembrane region" description="Helical" evidence="7">
    <location>
        <begin position="210"/>
        <end position="235"/>
    </location>
</feature>
<feature type="transmembrane region" description="Helical" evidence="7">
    <location>
        <begin position="161"/>
        <end position="177"/>
    </location>
</feature>
<keyword evidence="2" id="KW-0813">Transport</keyword>
<organism evidence="9">
    <name type="scientific">marine metagenome</name>
    <dbReference type="NCBI Taxonomy" id="408172"/>
    <lineage>
        <taxon>unclassified sequences</taxon>
        <taxon>metagenomes</taxon>
        <taxon>ecological metagenomes</taxon>
    </lineage>
</organism>
<dbReference type="AlphaFoldDB" id="A0A381WER5"/>